<accession>A0A2Z4Q9M2</accession>
<dbReference type="KEGG" id="vg:54993729"/>
<reference evidence="3" key="1">
    <citation type="submission" date="2018-04" db="EMBL/GenBank/DDBJ databases">
        <authorList>
            <person name="Go L.Y."/>
            <person name="Mitchell J.A."/>
        </authorList>
    </citation>
    <scope>NUCLEOTIDE SEQUENCE [LARGE SCALE GENOMIC DNA]</scope>
</reference>
<keyword evidence="1" id="KW-1133">Transmembrane helix</keyword>
<dbReference type="Proteomes" id="UP000251243">
    <property type="component" value="Segment"/>
</dbReference>
<protein>
    <submittedName>
        <fullName evidence="2">Uncharacterized protein</fullName>
    </submittedName>
</protein>
<feature type="transmembrane region" description="Helical" evidence="1">
    <location>
        <begin position="13"/>
        <end position="33"/>
    </location>
</feature>
<organism evidence="2 3">
    <name type="scientific">Microbacterium phage Zeta1847</name>
    <dbReference type="NCBI Taxonomy" id="2201444"/>
    <lineage>
        <taxon>Viruses</taxon>
        <taxon>Duplodnaviria</taxon>
        <taxon>Heunggongvirae</taxon>
        <taxon>Uroviricota</taxon>
        <taxon>Caudoviricetes</taxon>
        <taxon>Casidaviridae</taxon>
        <taxon>Zetavirus</taxon>
        <taxon>Zetavirus zeta1847</taxon>
    </lineage>
</organism>
<sequence length="45" mass="5014">MSTLNPDVIPWEVGGPVAVLLWAAWLLPIVARYTRARRAARKAAR</sequence>
<keyword evidence="1" id="KW-0812">Transmembrane</keyword>
<dbReference type="GeneID" id="54993729"/>
<evidence type="ECO:0000313" key="2">
    <source>
        <dbReference type="EMBL" id="AWY06680.1"/>
    </source>
</evidence>
<dbReference type="EMBL" id="MH271320">
    <property type="protein sequence ID" value="AWY06680.1"/>
    <property type="molecule type" value="Genomic_DNA"/>
</dbReference>
<name>A0A2Z4Q9M2_9CAUD</name>
<dbReference type="RefSeq" id="YP_009803169.1">
    <property type="nucleotide sequence ID" value="NC_047992.1"/>
</dbReference>
<evidence type="ECO:0000256" key="1">
    <source>
        <dbReference type="SAM" id="Phobius"/>
    </source>
</evidence>
<evidence type="ECO:0000313" key="3">
    <source>
        <dbReference type="Proteomes" id="UP000251243"/>
    </source>
</evidence>
<gene>
    <name evidence="2" type="primary">46</name>
    <name evidence="2" type="ORF">SEA_ZETA1847_46</name>
</gene>
<keyword evidence="3" id="KW-1185">Reference proteome</keyword>
<keyword evidence="1" id="KW-0472">Membrane</keyword>
<proteinExistence type="predicted"/>